<dbReference type="CDD" id="cd06229">
    <property type="entry name" value="M14_Endopeptidase_I"/>
    <property type="match status" value="1"/>
</dbReference>
<dbReference type="Gene3D" id="3.40.630.10">
    <property type="entry name" value="Zn peptidases"/>
    <property type="match status" value="1"/>
</dbReference>
<dbReference type="InterPro" id="IPR036779">
    <property type="entry name" value="LysM_dom_sf"/>
</dbReference>
<evidence type="ECO:0000259" key="9">
    <source>
        <dbReference type="PROSITE" id="PS51782"/>
    </source>
</evidence>
<dbReference type="InterPro" id="IPR034274">
    <property type="entry name" value="ENP1_M14_CPD"/>
</dbReference>
<dbReference type="Gene3D" id="3.10.350.10">
    <property type="entry name" value="LysM domain"/>
    <property type="match status" value="2"/>
</dbReference>
<dbReference type="SUPFAM" id="SSF53187">
    <property type="entry name" value="Zn-dependent exopeptidases"/>
    <property type="match status" value="1"/>
</dbReference>
<dbReference type="InterPro" id="IPR018392">
    <property type="entry name" value="LysM"/>
</dbReference>
<dbReference type="PROSITE" id="PS00132">
    <property type="entry name" value="CARBOXYPEPT_ZN_1"/>
    <property type="match status" value="1"/>
</dbReference>
<name>A0ABW1IT27_9BACL</name>
<dbReference type="SUPFAM" id="SSF54106">
    <property type="entry name" value="LysM domain"/>
    <property type="match status" value="2"/>
</dbReference>
<sequence>MYTYVVRKGDTLYRLARRFGIHVNSIVNANPQLENPNVLVPGQVINIPERGSNLYVVQPGDTLYDISIRFQVPMEQLAAANPDVDPAMLIPGQSLIIPPGAELQIVDTMTDYGYMEMTEDLEQLSRKYPFLELTDIGSSVMGKRIPLVKIGQGRKKVHFNGSFHANEWITTVLLMRFLEDYAEAVMHDGVLRGERARYLYNNASLWIVPMVNPDGVELVQEGVTSDHPYYRSLLEWNEGSFDFSSWKANIRGVDLNDQYPAHWEVERGRRVVLGPGPRDYVGTAPLTEPEALAIAQLSQNTQFDEVYAFHTQGEEIYWNYRDLEPPESEQIALRLAEASGYRAVKLTGSDAGYKDWFIQEFRRTGFTIEAGIGRNPLPITDFPSIYQRVLGIMVEGLKA</sequence>
<dbReference type="SMART" id="SM00257">
    <property type="entry name" value="LysM"/>
    <property type="match status" value="2"/>
</dbReference>
<keyword evidence="5" id="KW-0378">Hydrolase</keyword>
<evidence type="ECO:0000256" key="3">
    <source>
        <dbReference type="ARBA" id="ARBA00022670"/>
    </source>
</evidence>
<dbReference type="Pfam" id="PF01476">
    <property type="entry name" value="LysM"/>
    <property type="match status" value="2"/>
</dbReference>
<evidence type="ECO:0000256" key="6">
    <source>
        <dbReference type="ARBA" id="ARBA00022833"/>
    </source>
</evidence>
<dbReference type="PANTHER" id="PTHR11705">
    <property type="entry name" value="PROTEASE FAMILY M14 CARBOXYPEPTIDASE A,B"/>
    <property type="match status" value="1"/>
</dbReference>
<protein>
    <submittedName>
        <fullName evidence="11">M14 family zinc carboxypeptidase</fullName>
    </submittedName>
</protein>
<dbReference type="PROSITE" id="PS52035">
    <property type="entry name" value="PEPTIDASE_M14"/>
    <property type="match status" value="1"/>
</dbReference>
<accession>A0ABW1IT27</accession>
<evidence type="ECO:0000313" key="12">
    <source>
        <dbReference type="Proteomes" id="UP001596250"/>
    </source>
</evidence>
<feature type="active site" description="Proton donor/acceptor" evidence="8">
    <location>
        <position position="369"/>
    </location>
</feature>
<keyword evidence="7" id="KW-0482">Metalloprotease</keyword>
<dbReference type="CDD" id="cd00118">
    <property type="entry name" value="LysM"/>
    <property type="match status" value="2"/>
</dbReference>
<evidence type="ECO:0000256" key="2">
    <source>
        <dbReference type="ARBA" id="ARBA00005988"/>
    </source>
</evidence>
<feature type="domain" description="LysM" evidence="9">
    <location>
        <begin position="53"/>
        <end position="97"/>
    </location>
</feature>
<feature type="domain" description="Peptidase M14" evidence="10">
    <location>
        <begin position="110"/>
        <end position="397"/>
    </location>
</feature>
<evidence type="ECO:0000256" key="1">
    <source>
        <dbReference type="ARBA" id="ARBA00001947"/>
    </source>
</evidence>
<keyword evidence="3" id="KW-0645">Protease</keyword>
<feature type="domain" description="LysM" evidence="9">
    <location>
        <begin position="2"/>
        <end position="47"/>
    </location>
</feature>
<keyword evidence="4" id="KW-0479">Metal-binding</keyword>
<evidence type="ECO:0000256" key="4">
    <source>
        <dbReference type="ARBA" id="ARBA00022723"/>
    </source>
</evidence>
<evidence type="ECO:0000313" key="11">
    <source>
        <dbReference type="EMBL" id="MFC5988278.1"/>
    </source>
</evidence>
<comment type="cofactor">
    <cofactor evidence="1">
        <name>Zn(2+)</name>
        <dbReference type="ChEBI" id="CHEBI:29105"/>
    </cofactor>
</comment>
<dbReference type="InterPro" id="IPR000834">
    <property type="entry name" value="Peptidase_M14"/>
</dbReference>
<dbReference type="GO" id="GO:0004180">
    <property type="term" value="F:carboxypeptidase activity"/>
    <property type="evidence" value="ECO:0007669"/>
    <property type="project" value="UniProtKB-KW"/>
</dbReference>
<dbReference type="RefSeq" id="WP_379895741.1">
    <property type="nucleotide sequence ID" value="NZ_CBCSCT010000015.1"/>
</dbReference>
<reference evidence="12" key="1">
    <citation type="journal article" date="2019" name="Int. J. Syst. Evol. Microbiol.">
        <title>The Global Catalogue of Microorganisms (GCM) 10K type strain sequencing project: providing services to taxonomists for standard genome sequencing and annotation.</title>
        <authorList>
            <consortium name="The Broad Institute Genomics Platform"/>
            <consortium name="The Broad Institute Genome Sequencing Center for Infectious Disease"/>
            <person name="Wu L."/>
            <person name="Ma J."/>
        </authorList>
    </citation>
    <scope>NUCLEOTIDE SEQUENCE [LARGE SCALE GENOMIC DNA]</scope>
    <source>
        <strain evidence="12">CCM 8749</strain>
    </source>
</reference>
<keyword evidence="6" id="KW-0862">Zinc</keyword>
<dbReference type="InterPro" id="IPR057246">
    <property type="entry name" value="CARBOXYPEPT_ZN_1"/>
</dbReference>
<dbReference type="PANTHER" id="PTHR11705:SF143">
    <property type="entry name" value="SLL0236 PROTEIN"/>
    <property type="match status" value="1"/>
</dbReference>
<dbReference type="EMBL" id="JBHSQV010000179">
    <property type="protein sequence ID" value="MFC5988278.1"/>
    <property type="molecule type" value="Genomic_DNA"/>
</dbReference>
<keyword evidence="11" id="KW-0121">Carboxypeptidase</keyword>
<comment type="similarity">
    <text evidence="2 8">Belongs to the peptidase M14 family.</text>
</comment>
<dbReference type="SMART" id="SM00631">
    <property type="entry name" value="Zn_pept"/>
    <property type="match status" value="1"/>
</dbReference>
<proteinExistence type="inferred from homology"/>
<dbReference type="Pfam" id="PF00246">
    <property type="entry name" value="Peptidase_M14"/>
    <property type="match status" value="1"/>
</dbReference>
<keyword evidence="12" id="KW-1185">Reference proteome</keyword>
<evidence type="ECO:0000256" key="5">
    <source>
        <dbReference type="ARBA" id="ARBA00022801"/>
    </source>
</evidence>
<gene>
    <name evidence="11" type="ORF">ACFPXP_17890</name>
</gene>
<evidence type="ECO:0000259" key="10">
    <source>
        <dbReference type="PROSITE" id="PS52035"/>
    </source>
</evidence>
<dbReference type="Proteomes" id="UP001596250">
    <property type="component" value="Unassembled WGS sequence"/>
</dbReference>
<dbReference type="PROSITE" id="PS51782">
    <property type="entry name" value="LYSM"/>
    <property type="match status" value="2"/>
</dbReference>
<comment type="caution">
    <text evidence="11">The sequence shown here is derived from an EMBL/GenBank/DDBJ whole genome shotgun (WGS) entry which is preliminary data.</text>
</comment>
<organism evidence="11 12">
    <name type="scientific">Marinicrinis lubricantis</name>
    <dbReference type="NCBI Taxonomy" id="2086470"/>
    <lineage>
        <taxon>Bacteria</taxon>
        <taxon>Bacillati</taxon>
        <taxon>Bacillota</taxon>
        <taxon>Bacilli</taxon>
        <taxon>Bacillales</taxon>
        <taxon>Paenibacillaceae</taxon>
    </lineage>
</organism>
<evidence type="ECO:0000256" key="8">
    <source>
        <dbReference type="PROSITE-ProRule" id="PRU01379"/>
    </source>
</evidence>
<evidence type="ECO:0000256" key="7">
    <source>
        <dbReference type="ARBA" id="ARBA00023049"/>
    </source>
</evidence>